<keyword evidence="6" id="KW-0472">Membrane</keyword>
<dbReference type="AlphaFoldDB" id="A0A2K1Q0Y8"/>
<dbReference type="InterPro" id="IPR017441">
    <property type="entry name" value="Protein_kinase_ATP_BS"/>
</dbReference>
<feature type="transmembrane region" description="Helical" evidence="6">
    <location>
        <begin position="391"/>
        <end position="412"/>
    </location>
</feature>
<evidence type="ECO:0000256" key="1">
    <source>
        <dbReference type="ARBA" id="ARBA00022679"/>
    </source>
</evidence>
<keyword evidence="6" id="KW-0812">Transmembrane</keyword>
<evidence type="ECO:0000259" key="7">
    <source>
        <dbReference type="PROSITE" id="PS50011"/>
    </source>
</evidence>
<dbReference type="PANTHER" id="PTHR43289:SF34">
    <property type="entry name" value="SERINE_THREONINE-PROTEIN KINASE YBDM-RELATED"/>
    <property type="match status" value="1"/>
</dbReference>
<comment type="caution">
    <text evidence="8">The sequence shown here is derived from an EMBL/GenBank/DDBJ whole genome shotgun (WGS) entry which is preliminary data.</text>
</comment>
<feature type="domain" description="Protein kinase" evidence="7">
    <location>
        <begin position="87"/>
        <end position="366"/>
    </location>
</feature>
<evidence type="ECO:0000256" key="4">
    <source>
        <dbReference type="ARBA" id="ARBA00022840"/>
    </source>
</evidence>
<keyword evidence="6" id="KW-1133">Transmembrane helix</keyword>
<dbReference type="InterPro" id="IPR011009">
    <property type="entry name" value="Kinase-like_dom_sf"/>
</dbReference>
<dbReference type="SUPFAM" id="SSF56112">
    <property type="entry name" value="Protein kinase-like (PK-like)"/>
    <property type="match status" value="1"/>
</dbReference>
<gene>
    <name evidence="8" type="ORF">Lysil_0319</name>
</gene>
<dbReference type="PROSITE" id="PS00107">
    <property type="entry name" value="PROTEIN_KINASE_ATP"/>
    <property type="match status" value="1"/>
</dbReference>
<dbReference type="GO" id="GO:0004674">
    <property type="term" value="F:protein serine/threonine kinase activity"/>
    <property type="evidence" value="ECO:0007669"/>
    <property type="project" value="TreeGrafter"/>
</dbReference>
<name>A0A2K1Q0Y8_9GAMM</name>
<dbReference type="OrthoDB" id="9801841at2"/>
<sequence length="928" mass="102490">MKQDATRLQRALTLFEAVVDLPAGERLRQLDDACTNDPELRTAVESLLIADRTADSLPTEPAAWLEEARSLPADANEDISGLRFGPWQATGVLGRGGMGAVYRVERADGAYQQSAALKRIRMGLDSSEAQLRFLRERQILATLRHPNIARLIDGGVAGETPYFAMELVEGERIDHWCDERALSLRERVRLFLQVLDAVSEAHRNLVVHRDLKPSNVLVDAGGQAHLLDFGIAQLLEEDAEATQTHHRAFTPDFASPEQLRGEPVTTASDIYQLGVMLYQLACGRHPFGIEPGTPWHRKLAMLEKSPMLPSRAVDGDGANQRGTTSSVLSRQIHGDLDAVLLHAIARSPTARYPTVDAFRNDLNAWLDGRSVQARRPSRREWIWRMIRRNRIAFAAAAAVIAALVLGLGVALWEARQAHLSEAVAVQQRALAERNSRESAAIQETFERMLMHAMAVDGGRKTSVREMTDGAIRSIDTKSGRGDAARISLLLDLIHIYIVADQKDGAREMLDKVRPQALEAAKKQPVFAFRVKALEAGLLDDSAADKVPTYREAFRIARPLIATADESEFENVRNESVNYLRALEAQGQSADQFQLAREYYDLTRERYGTDSPRTLQMAIAYGRTLVSSGNHRDADRLLQDQLKLASNHYGADGQLATSIQSIIAANDTSVDGHWPRAEAAEKQLLDKYRNPRIDVLGERKVIARLSVVRLLLKQRRDDEARAELARVDDDLPHVYGDDRVLLSGNTLVLQAEQAWNEGKIAESQAKADAALAIAWPPLSYDLASSHADALLLSARARATGHQCVPALTQTVDALKIYNTFPQRLDDGMHWARAADIERMCGQPAAALTLARHAHDDVKRLPEPDSWRTGVVELALARALVAAGQPGGAQAYQRAESAFARIVPANHPNRVAIAKENKRDDAAFTGEAPW</sequence>
<dbReference type="Pfam" id="PF00069">
    <property type="entry name" value="Pkinase"/>
    <property type="match status" value="1"/>
</dbReference>
<evidence type="ECO:0000256" key="6">
    <source>
        <dbReference type="SAM" id="Phobius"/>
    </source>
</evidence>
<dbReference type="PANTHER" id="PTHR43289">
    <property type="entry name" value="MITOGEN-ACTIVATED PROTEIN KINASE KINASE KINASE 20-RELATED"/>
    <property type="match status" value="1"/>
</dbReference>
<organism evidence="8 9">
    <name type="scientific">Solilutibacter silvestris</name>
    <dbReference type="NCBI Taxonomy" id="1645665"/>
    <lineage>
        <taxon>Bacteria</taxon>
        <taxon>Pseudomonadati</taxon>
        <taxon>Pseudomonadota</taxon>
        <taxon>Gammaproteobacteria</taxon>
        <taxon>Lysobacterales</taxon>
        <taxon>Lysobacteraceae</taxon>
        <taxon>Solilutibacter</taxon>
    </lineage>
</organism>
<evidence type="ECO:0000313" key="8">
    <source>
        <dbReference type="EMBL" id="PNS08690.1"/>
    </source>
</evidence>
<dbReference type="Gene3D" id="1.10.510.10">
    <property type="entry name" value="Transferase(Phosphotransferase) domain 1"/>
    <property type="match status" value="1"/>
</dbReference>
<dbReference type="PROSITE" id="PS00108">
    <property type="entry name" value="PROTEIN_KINASE_ST"/>
    <property type="match status" value="1"/>
</dbReference>
<reference evidence="8 9" key="1">
    <citation type="submission" date="2017-08" db="EMBL/GenBank/DDBJ databases">
        <title>Lysobacter sylvestris genome.</title>
        <authorList>
            <person name="Zhang D.-C."/>
            <person name="Albuquerque L."/>
            <person name="Franca L."/>
            <person name="Froufe H.J.C."/>
            <person name="Barroso C."/>
            <person name="Egas C."/>
            <person name="Da Costa M."/>
            <person name="Margesin R."/>
        </authorList>
    </citation>
    <scope>NUCLEOTIDE SEQUENCE [LARGE SCALE GENOMIC DNA]</scope>
    <source>
        <strain evidence="8 9">AM20-91</strain>
    </source>
</reference>
<keyword evidence="4 5" id="KW-0067">ATP-binding</keyword>
<protein>
    <submittedName>
        <fullName evidence="8">Protein kinase domain</fullName>
    </submittedName>
</protein>
<dbReference type="InterPro" id="IPR000719">
    <property type="entry name" value="Prot_kinase_dom"/>
</dbReference>
<dbReference type="Proteomes" id="UP000236220">
    <property type="component" value="Unassembled WGS sequence"/>
</dbReference>
<dbReference type="Gene3D" id="1.25.40.10">
    <property type="entry name" value="Tetratricopeptide repeat domain"/>
    <property type="match status" value="1"/>
</dbReference>
<evidence type="ECO:0000256" key="5">
    <source>
        <dbReference type="PROSITE-ProRule" id="PRU10141"/>
    </source>
</evidence>
<feature type="binding site" evidence="5">
    <location>
        <position position="118"/>
    </location>
    <ligand>
        <name>ATP</name>
        <dbReference type="ChEBI" id="CHEBI:30616"/>
    </ligand>
</feature>
<evidence type="ECO:0000256" key="2">
    <source>
        <dbReference type="ARBA" id="ARBA00022741"/>
    </source>
</evidence>
<keyword evidence="3 8" id="KW-0418">Kinase</keyword>
<dbReference type="InterPro" id="IPR011990">
    <property type="entry name" value="TPR-like_helical_dom_sf"/>
</dbReference>
<evidence type="ECO:0000313" key="9">
    <source>
        <dbReference type="Proteomes" id="UP000236220"/>
    </source>
</evidence>
<dbReference type="RefSeq" id="WP_103073837.1">
    <property type="nucleotide sequence ID" value="NZ_NPZB01000001.1"/>
</dbReference>
<proteinExistence type="predicted"/>
<dbReference type="SMART" id="SM00220">
    <property type="entry name" value="S_TKc"/>
    <property type="match status" value="1"/>
</dbReference>
<keyword evidence="2 5" id="KW-0547">Nucleotide-binding</keyword>
<evidence type="ECO:0000256" key="3">
    <source>
        <dbReference type="ARBA" id="ARBA00022777"/>
    </source>
</evidence>
<dbReference type="InterPro" id="IPR008271">
    <property type="entry name" value="Ser/Thr_kinase_AS"/>
</dbReference>
<dbReference type="EMBL" id="NPZB01000001">
    <property type="protein sequence ID" value="PNS08690.1"/>
    <property type="molecule type" value="Genomic_DNA"/>
</dbReference>
<dbReference type="Gene3D" id="3.30.200.20">
    <property type="entry name" value="Phosphorylase Kinase, domain 1"/>
    <property type="match status" value="1"/>
</dbReference>
<keyword evidence="1" id="KW-0808">Transferase</keyword>
<accession>A0A2K1Q0Y8</accession>
<dbReference type="PROSITE" id="PS50011">
    <property type="entry name" value="PROTEIN_KINASE_DOM"/>
    <property type="match status" value="1"/>
</dbReference>
<dbReference type="GO" id="GO:0005524">
    <property type="term" value="F:ATP binding"/>
    <property type="evidence" value="ECO:0007669"/>
    <property type="project" value="UniProtKB-UniRule"/>
</dbReference>
<dbReference type="CDD" id="cd14014">
    <property type="entry name" value="STKc_PknB_like"/>
    <property type="match status" value="1"/>
</dbReference>
<keyword evidence="9" id="KW-1185">Reference proteome</keyword>